<dbReference type="AlphaFoldDB" id="A0A2I8VH78"/>
<dbReference type="GeneID" id="35591597"/>
<proteinExistence type="predicted"/>
<protein>
    <submittedName>
        <fullName evidence="1">Uncharacterized protein</fullName>
    </submittedName>
</protein>
<dbReference type="EMBL" id="CP026309">
    <property type="protein sequence ID" value="AUV81244.1"/>
    <property type="molecule type" value="Genomic_DNA"/>
</dbReference>
<reference evidence="1 2" key="1">
    <citation type="submission" date="2018-01" db="EMBL/GenBank/DDBJ databases">
        <title>Complete genome sequence of Salinigranum rubrum GX10T, an extremely halophilic archaeon isolated from a marine solar saltern.</title>
        <authorList>
            <person name="Han S."/>
        </authorList>
    </citation>
    <scope>NUCLEOTIDE SEQUENCE [LARGE SCALE GENOMIC DNA]</scope>
    <source>
        <strain evidence="1 2">GX10</strain>
    </source>
</reference>
<accession>A0A2I8VH78</accession>
<gene>
    <name evidence="1" type="ORF">C2R22_05865</name>
</gene>
<dbReference type="Proteomes" id="UP000236584">
    <property type="component" value="Chromosome"/>
</dbReference>
<organism evidence="1 2">
    <name type="scientific">Salinigranum rubrum</name>
    <dbReference type="NCBI Taxonomy" id="755307"/>
    <lineage>
        <taxon>Archaea</taxon>
        <taxon>Methanobacteriati</taxon>
        <taxon>Methanobacteriota</taxon>
        <taxon>Stenosarchaea group</taxon>
        <taxon>Halobacteria</taxon>
        <taxon>Halobacteriales</taxon>
        <taxon>Haloferacaceae</taxon>
        <taxon>Salinigranum</taxon>
    </lineage>
</organism>
<evidence type="ECO:0000313" key="1">
    <source>
        <dbReference type="EMBL" id="AUV81244.1"/>
    </source>
</evidence>
<name>A0A2I8VH78_9EURY</name>
<dbReference type="KEGG" id="srub:C2R22_05865"/>
<dbReference type="RefSeq" id="WP_103424932.1">
    <property type="nucleotide sequence ID" value="NZ_CP026309.1"/>
</dbReference>
<keyword evidence="2" id="KW-1185">Reference proteome</keyword>
<evidence type="ECO:0000313" key="2">
    <source>
        <dbReference type="Proteomes" id="UP000236584"/>
    </source>
</evidence>
<sequence>MPTEWILVPVVGTGTGASEASPDDPRRAKFSDGSPLRFCGHIVTTSGPTADVWVGTVTGTQAELDALTAEAAVTTLASTDAFDQVRDLSDVSDSATLDSFLPP</sequence>